<dbReference type="AlphaFoldDB" id="A0A6J6B4Q0"/>
<protein>
    <submittedName>
        <fullName evidence="8">Unannotated protein</fullName>
    </submittedName>
</protein>
<comment type="subcellular location">
    <subcellularLocation>
        <location evidence="1">Cell membrane</location>
        <topology evidence="1">Multi-pass membrane protein</topology>
    </subcellularLocation>
</comment>
<dbReference type="InterPro" id="IPR032818">
    <property type="entry name" value="DedA-like"/>
</dbReference>
<evidence type="ECO:0000256" key="1">
    <source>
        <dbReference type="ARBA" id="ARBA00004651"/>
    </source>
</evidence>
<keyword evidence="4 6" id="KW-1133">Transmembrane helix</keyword>
<dbReference type="EMBL" id="CAEZSN010000003">
    <property type="protein sequence ID" value="CAB4533478.1"/>
    <property type="molecule type" value="Genomic_DNA"/>
</dbReference>
<feature type="transmembrane region" description="Helical" evidence="6">
    <location>
        <begin position="145"/>
        <end position="167"/>
    </location>
</feature>
<dbReference type="Pfam" id="PF09335">
    <property type="entry name" value="VTT_dom"/>
    <property type="match status" value="1"/>
</dbReference>
<dbReference type="PANTHER" id="PTHR30353">
    <property type="entry name" value="INNER MEMBRANE PROTEIN DEDA-RELATED"/>
    <property type="match status" value="1"/>
</dbReference>
<feature type="transmembrane region" description="Helical" evidence="6">
    <location>
        <begin position="45"/>
        <end position="73"/>
    </location>
</feature>
<feature type="domain" description="VTT" evidence="7">
    <location>
        <begin position="38"/>
        <end position="165"/>
    </location>
</feature>
<evidence type="ECO:0000259" key="7">
    <source>
        <dbReference type="Pfam" id="PF09335"/>
    </source>
</evidence>
<evidence type="ECO:0000313" key="8">
    <source>
        <dbReference type="EMBL" id="CAB4533478.1"/>
    </source>
</evidence>
<keyword evidence="3 6" id="KW-0812">Transmembrane</keyword>
<dbReference type="GO" id="GO:0005886">
    <property type="term" value="C:plasma membrane"/>
    <property type="evidence" value="ECO:0007669"/>
    <property type="project" value="UniProtKB-SubCell"/>
</dbReference>
<gene>
    <name evidence="8" type="ORF">UFOPK1433_00056</name>
</gene>
<feature type="transmembrane region" description="Helical" evidence="6">
    <location>
        <begin position="117"/>
        <end position="138"/>
    </location>
</feature>
<reference evidence="8" key="1">
    <citation type="submission" date="2020-05" db="EMBL/GenBank/DDBJ databases">
        <authorList>
            <person name="Chiriac C."/>
            <person name="Salcher M."/>
            <person name="Ghai R."/>
            <person name="Kavagutti S V."/>
        </authorList>
    </citation>
    <scope>NUCLEOTIDE SEQUENCE</scope>
</reference>
<accession>A0A6J6B4Q0</accession>
<organism evidence="8">
    <name type="scientific">freshwater metagenome</name>
    <dbReference type="NCBI Taxonomy" id="449393"/>
    <lineage>
        <taxon>unclassified sequences</taxon>
        <taxon>metagenomes</taxon>
        <taxon>ecological metagenomes</taxon>
    </lineage>
</organism>
<evidence type="ECO:0000256" key="4">
    <source>
        <dbReference type="ARBA" id="ARBA00022989"/>
    </source>
</evidence>
<keyword evidence="2" id="KW-1003">Cell membrane</keyword>
<evidence type="ECO:0000256" key="2">
    <source>
        <dbReference type="ARBA" id="ARBA00022475"/>
    </source>
</evidence>
<feature type="transmembrane region" description="Helical" evidence="6">
    <location>
        <begin position="179"/>
        <end position="197"/>
    </location>
</feature>
<feature type="transmembrane region" description="Helical" evidence="6">
    <location>
        <begin position="17"/>
        <end position="38"/>
    </location>
</feature>
<dbReference type="PANTHER" id="PTHR30353:SF0">
    <property type="entry name" value="TRANSMEMBRANE PROTEIN"/>
    <property type="match status" value="1"/>
</dbReference>
<evidence type="ECO:0000256" key="3">
    <source>
        <dbReference type="ARBA" id="ARBA00022692"/>
    </source>
</evidence>
<dbReference type="InterPro" id="IPR032816">
    <property type="entry name" value="VTT_dom"/>
</dbReference>
<proteinExistence type="predicted"/>
<evidence type="ECO:0000256" key="5">
    <source>
        <dbReference type="ARBA" id="ARBA00023136"/>
    </source>
</evidence>
<name>A0A6J6B4Q0_9ZZZZ</name>
<keyword evidence="5 6" id="KW-0472">Membrane</keyword>
<evidence type="ECO:0000256" key="6">
    <source>
        <dbReference type="SAM" id="Phobius"/>
    </source>
</evidence>
<sequence>MLEYLNPEYLLQTFGQLFFAIACLMIFAETGLLAGFFLPGDSLLFALGLFIATGQIDVPLWLAVTLLAISAFAGDQTGYWIGRKLGPAVFNKPKSKLFKPDNVEAAHRFFERYGSRAVILAHFVPIMRTFIPVSAGIAKLEWRKYTLYNLIGITAWAVGVTLLGAALGTNEWVRHNLELVLIGFVVISFIPIAIEVLRNWKSAKRSNKQ</sequence>